<sequence length="572" mass="63101">MDVLDPGRDRQCRPVVPLVDHRGHPALGRRIRPQLRLLLSLGQGRRLSRRLRLFLSSADLHDGSCSDRRRGGRHRAGRHRRPAHRIAQRQLVAGGEPARRLARRQHQRPDRLRVVGHRLRGFLGKPERTGTGLRAHVRRHVHRRDQPALRVEFAQHHAHRRVEAVHAGIHEGVGVAHRRVAGIARHELPERVVLVVAVGQDDAVLRRERHLFDQHLPVDPDGPVDPDPAHGGLRVVEGHDHRRGAHGLEVDAAVEVLLGHLEQDRPGQVVDVGDAGIHCCEAVLALQGIVDVSGDRAPLVVDRRRVVHALLRVGHLALAEVVDPVVKRWRRRVGCHRQRQHGQQRRARQRAGSRAVKGLRDGIQGLSPVSISMRNTAPTDNRRRVCLCLLTAVPAACGIGVGANGDRLGRLPAPAVIPRIHRVVPNAVIGHVTLPGAASRHRDGRRIVRAGERAVVPGAARPPLAAEQHHVAKRTVVRLVAARADRMVVVYISGLRTGSRGVLTDLRPSAHDRATAVRGIAIGVINHAGEGQARRQQRAAEHQHDDASNLTNDVNLLHFPISYDYWITIGAT</sequence>
<feature type="compositionally biased region" description="Basic residues" evidence="1">
    <location>
        <begin position="334"/>
        <end position="351"/>
    </location>
</feature>
<proteinExistence type="predicted"/>
<organism evidence="2 3">
    <name type="scientific">Acidihalobacter prosperus</name>
    <dbReference type="NCBI Taxonomy" id="160660"/>
    <lineage>
        <taxon>Bacteria</taxon>
        <taxon>Pseudomonadati</taxon>
        <taxon>Pseudomonadota</taxon>
        <taxon>Gammaproteobacteria</taxon>
        <taxon>Chromatiales</taxon>
        <taxon>Ectothiorhodospiraceae</taxon>
        <taxon>Acidihalobacter</taxon>
    </lineage>
</organism>
<dbReference type="Proteomes" id="UP000029273">
    <property type="component" value="Unassembled WGS sequence"/>
</dbReference>
<name>A0A1A6BZZ6_9GAMM</name>
<dbReference type="AlphaFoldDB" id="A0A1A6BZZ6"/>
<evidence type="ECO:0000313" key="3">
    <source>
        <dbReference type="Proteomes" id="UP000029273"/>
    </source>
</evidence>
<evidence type="ECO:0000256" key="1">
    <source>
        <dbReference type="SAM" id="MobiDB-lite"/>
    </source>
</evidence>
<accession>A0A1A6BZZ6</accession>
<feature type="region of interest" description="Disordered" evidence="1">
    <location>
        <begin position="62"/>
        <end position="82"/>
    </location>
</feature>
<dbReference type="EMBL" id="JQSG02000006">
    <property type="protein sequence ID" value="OBS07880.1"/>
    <property type="molecule type" value="Genomic_DNA"/>
</dbReference>
<evidence type="ECO:0000313" key="2">
    <source>
        <dbReference type="EMBL" id="OBS07880.1"/>
    </source>
</evidence>
<comment type="caution">
    <text evidence="2">The sequence shown here is derived from an EMBL/GenBank/DDBJ whole genome shotgun (WGS) entry which is preliminary data.</text>
</comment>
<feature type="compositionally biased region" description="Basic residues" evidence="1">
    <location>
        <begin position="70"/>
        <end position="82"/>
    </location>
</feature>
<feature type="region of interest" description="Disordered" evidence="1">
    <location>
        <begin position="334"/>
        <end position="354"/>
    </location>
</feature>
<gene>
    <name evidence="2" type="ORF">Thpro_022130</name>
</gene>
<keyword evidence="3" id="KW-1185">Reference proteome</keyword>
<reference evidence="2 3" key="1">
    <citation type="journal article" date="2014" name="Genome Announc.">
        <title>Draft Genome Sequence of the Iron-Oxidizing, Acidophilic, and Halotolerant 'Thiobacillus prosperus' Type Strain DSM 5130.</title>
        <authorList>
            <person name="Ossandon F.J."/>
            <person name="Cardenas J.P."/>
            <person name="Corbett M."/>
            <person name="Quatrini R."/>
            <person name="Holmes D.S."/>
            <person name="Watkin E."/>
        </authorList>
    </citation>
    <scope>NUCLEOTIDE SEQUENCE [LARGE SCALE GENOMIC DNA]</scope>
    <source>
        <strain evidence="2 3">DSM 5130</strain>
    </source>
</reference>
<protein>
    <submittedName>
        <fullName evidence="2">Uncharacterized protein</fullName>
    </submittedName>
</protein>